<dbReference type="InterPro" id="IPR017937">
    <property type="entry name" value="Thioredoxin_CS"/>
</dbReference>
<dbReference type="PIRSF" id="PIRSF000077">
    <property type="entry name" value="Thioredoxin"/>
    <property type="match status" value="1"/>
</dbReference>
<dbReference type="PROSITE" id="PS00194">
    <property type="entry name" value="THIOREDOXIN_1"/>
    <property type="match status" value="1"/>
</dbReference>
<dbReference type="InterPro" id="IPR005746">
    <property type="entry name" value="Thioredoxin"/>
</dbReference>
<protein>
    <submittedName>
        <fullName evidence="3">Thioredoxin</fullName>
    </submittedName>
</protein>
<dbReference type="PANTHER" id="PTHR46115">
    <property type="entry name" value="THIOREDOXIN-LIKE PROTEIN 1"/>
    <property type="match status" value="1"/>
</dbReference>
<proteinExistence type="predicted"/>
<dbReference type="Pfam" id="PF00085">
    <property type="entry name" value="Thioredoxin"/>
    <property type="match status" value="1"/>
</dbReference>
<organism evidence="3">
    <name type="scientific">Pithovirus LCPAC304</name>
    <dbReference type="NCBI Taxonomy" id="2506594"/>
    <lineage>
        <taxon>Viruses</taxon>
        <taxon>Pithoviruses</taxon>
    </lineage>
</organism>
<sequence>MDVDKMVREIETYEELEAFLSKVPEDQLVVIDCFATWCGPCKRIAPFIDELSDKYENVIFVKGDVEKIEELSEEFNVNSMPTFIFIKDLTVIDKLEGGSQSKLTKLVEKHK</sequence>
<evidence type="ECO:0000259" key="2">
    <source>
        <dbReference type="PROSITE" id="PS51352"/>
    </source>
</evidence>
<accession>A0A481Z9L4</accession>
<dbReference type="CDD" id="cd02947">
    <property type="entry name" value="TRX_family"/>
    <property type="match status" value="1"/>
</dbReference>
<dbReference type="InterPro" id="IPR013766">
    <property type="entry name" value="Thioredoxin_domain"/>
</dbReference>
<dbReference type="GO" id="GO:0015035">
    <property type="term" value="F:protein-disulfide reductase activity"/>
    <property type="evidence" value="ECO:0007669"/>
    <property type="project" value="InterPro"/>
</dbReference>
<dbReference type="EMBL" id="MK500568">
    <property type="protein sequence ID" value="QBK92165.1"/>
    <property type="molecule type" value="Genomic_DNA"/>
</dbReference>
<dbReference type="SUPFAM" id="SSF52833">
    <property type="entry name" value="Thioredoxin-like"/>
    <property type="match status" value="1"/>
</dbReference>
<evidence type="ECO:0000256" key="1">
    <source>
        <dbReference type="ARBA" id="ARBA00023157"/>
    </source>
</evidence>
<feature type="domain" description="Thioredoxin" evidence="2">
    <location>
        <begin position="1"/>
        <end position="111"/>
    </location>
</feature>
<dbReference type="Gene3D" id="3.40.30.10">
    <property type="entry name" value="Glutaredoxin"/>
    <property type="match status" value="1"/>
</dbReference>
<evidence type="ECO:0000313" key="3">
    <source>
        <dbReference type="EMBL" id="QBK92165.1"/>
    </source>
</evidence>
<dbReference type="PRINTS" id="PR00421">
    <property type="entry name" value="THIOREDOXIN"/>
</dbReference>
<dbReference type="InterPro" id="IPR036249">
    <property type="entry name" value="Thioredoxin-like_sf"/>
</dbReference>
<reference evidence="3" key="1">
    <citation type="journal article" date="2019" name="MBio">
        <title>Virus Genomes from Deep Sea Sediments Expand the Ocean Megavirome and Support Independent Origins of Viral Gigantism.</title>
        <authorList>
            <person name="Backstrom D."/>
            <person name="Yutin N."/>
            <person name="Jorgensen S.L."/>
            <person name="Dharamshi J."/>
            <person name="Homa F."/>
            <person name="Zaremba-Niedwiedzka K."/>
            <person name="Spang A."/>
            <person name="Wolf Y.I."/>
            <person name="Koonin E.V."/>
            <person name="Ettema T.J."/>
        </authorList>
    </citation>
    <scope>NUCLEOTIDE SEQUENCE</scope>
</reference>
<name>A0A481Z9L4_9VIRU</name>
<gene>
    <name evidence="3" type="ORF">LCPAC304_05120</name>
</gene>
<dbReference type="PROSITE" id="PS51352">
    <property type="entry name" value="THIOREDOXIN_2"/>
    <property type="match status" value="1"/>
</dbReference>
<keyword evidence="1" id="KW-1015">Disulfide bond</keyword>